<evidence type="ECO:0000256" key="1">
    <source>
        <dbReference type="SAM" id="Phobius"/>
    </source>
</evidence>
<evidence type="ECO:0000313" key="3">
    <source>
        <dbReference type="Proteomes" id="UP000718821"/>
    </source>
</evidence>
<protein>
    <recommendedName>
        <fullName evidence="4">MFS transporter</fullName>
    </recommendedName>
</protein>
<dbReference type="EMBL" id="JACLYU010000001">
    <property type="protein sequence ID" value="MBM6698806.1"/>
    <property type="molecule type" value="Genomic_DNA"/>
</dbReference>
<sequence length="69" mass="7264">MTIQKNIHTPTFGLLTAFSTFGTPLGMAVFGPLCDVIAVQAVFVIGGLLTLPVAVWVLHGALARQTVIQ</sequence>
<feature type="transmembrane region" description="Helical" evidence="1">
    <location>
        <begin position="37"/>
        <end position="58"/>
    </location>
</feature>
<gene>
    <name evidence="2" type="ORF">H7U32_00350</name>
</gene>
<dbReference type="Proteomes" id="UP000718821">
    <property type="component" value="Unassembled WGS sequence"/>
</dbReference>
<evidence type="ECO:0008006" key="4">
    <source>
        <dbReference type="Google" id="ProtNLM"/>
    </source>
</evidence>
<dbReference type="AlphaFoldDB" id="A0A938WVJ9"/>
<reference evidence="2" key="1">
    <citation type="submission" date="2020-08" db="EMBL/GenBank/DDBJ databases">
        <authorList>
            <person name="Cejkova D."/>
            <person name="Kubasova T."/>
            <person name="Jahodarova E."/>
            <person name="Rychlik I."/>
        </authorList>
    </citation>
    <scope>NUCLEOTIDE SEQUENCE</scope>
    <source>
        <strain evidence="2">An836</strain>
    </source>
</reference>
<keyword evidence="1" id="KW-0812">Transmembrane</keyword>
<keyword evidence="3" id="KW-1185">Reference proteome</keyword>
<dbReference type="SUPFAM" id="SSF103473">
    <property type="entry name" value="MFS general substrate transporter"/>
    <property type="match status" value="1"/>
</dbReference>
<reference evidence="2" key="2">
    <citation type="journal article" date="2021" name="Sci. Rep.">
        <title>The distribution of antibiotic resistance genes in chicken gut microbiota commensals.</title>
        <authorList>
            <person name="Juricova H."/>
            <person name="Matiasovicova J."/>
            <person name="Kubasova T."/>
            <person name="Cejkova D."/>
            <person name="Rychlik I."/>
        </authorList>
    </citation>
    <scope>NUCLEOTIDE SEQUENCE</scope>
    <source>
        <strain evidence="2">An836</strain>
    </source>
</reference>
<keyword evidence="1" id="KW-1133">Transmembrane helix</keyword>
<name>A0A938WVJ9_9BIFI</name>
<proteinExistence type="predicted"/>
<evidence type="ECO:0000313" key="2">
    <source>
        <dbReference type="EMBL" id="MBM6698806.1"/>
    </source>
</evidence>
<dbReference type="InterPro" id="IPR036259">
    <property type="entry name" value="MFS_trans_sf"/>
</dbReference>
<comment type="caution">
    <text evidence="2">The sequence shown here is derived from an EMBL/GenBank/DDBJ whole genome shotgun (WGS) entry which is preliminary data.</text>
</comment>
<feature type="transmembrane region" description="Helical" evidence="1">
    <location>
        <begin position="12"/>
        <end position="31"/>
    </location>
</feature>
<keyword evidence="1" id="KW-0472">Membrane</keyword>
<dbReference type="RefSeq" id="WP_204467038.1">
    <property type="nucleotide sequence ID" value="NZ_JACLYU010000001.1"/>
</dbReference>
<accession>A0A938WVJ9</accession>
<organism evidence="2 3">
    <name type="scientific">Bifidobacterium pullorum subsp. saeculare</name>
    <dbReference type="NCBI Taxonomy" id="78257"/>
    <lineage>
        <taxon>Bacteria</taxon>
        <taxon>Bacillati</taxon>
        <taxon>Actinomycetota</taxon>
        <taxon>Actinomycetes</taxon>
        <taxon>Bifidobacteriales</taxon>
        <taxon>Bifidobacteriaceae</taxon>
        <taxon>Bifidobacterium</taxon>
    </lineage>
</organism>